<evidence type="ECO:0000313" key="1">
    <source>
        <dbReference type="EMBL" id="KAH7934376.1"/>
    </source>
</evidence>
<reference evidence="1" key="1">
    <citation type="submission" date="2020-05" db="EMBL/GenBank/DDBJ databases">
        <title>Large-scale comparative analyses of tick genomes elucidate their genetic diversity and vector capacities.</title>
        <authorList>
            <person name="Jia N."/>
            <person name="Wang J."/>
            <person name="Shi W."/>
            <person name="Du L."/>
            <person name="Sun Y."/>
            <person name="Zhan W."/>
            <person name="Jiang J."/>
            <person name="Wang Q."/>
            <person name="Zhang B."/>
            <person name="Ji P."/>
            <person name="Sakyi L.B."/>
            <person name="Cui X."/>
            <person name="Yuan T."/>
            <person name="Jiang B."/>
            <person name="Yang W."/>
            <person name="Lam T.T.-Y."/>
            <person name="Chang Q."/>
            <person name="Ding S."/>
            <person name="Wang X."/>
            <person name="Zhu J."/>
            <person name="Ruan X."/>
            <person name="Zhao L."/>
            <person name="Wei J."/>
            <person name="Que T."/>
            <person name="Du C."/>
            <person name="Cheng J."/>
            <person name="Dai P."/>
            <person name="Han X."/>
            <person name="Huang E."/>
            <person name="Gao Y."/>
            <person name="Liu J."/>
            <person name="Shao H."/>
            <person name="Ye R."/>
            <person name="Li L."/>
            <person name="Wei W."/>
            <person name="Wang X."/>
            <person name="Wang C."/>
            <person name="Yang T."/>
            <person name="Huo Q."/>
            <person name="Li W."/>
            <person name="Guo W."/>
            <person name="Chen H."/>
            <person name="Zhou L."/>
            <person name="Ni X."/>
            <person name="Tian J."/>
            <person name="Zhou Y."/>
            <person name="Sheng Y."/>
            <person name="Liu T."/>
            <person name="Pan Y."/>
            <person name="Xia L."/>
            <person name="Li J."/>
            <person name="Zhao F."/>
            <person name="Cao W."/>
        </authorList>
    </citation>
    <scope>NUCLEOTIDE SEQUENCE</scope>
    <source>
        <strain evidence="1">Dsil-2018</strain>
    </source>
</reference>
<accession>A0ACB8C6I6</accession>
<comment type="caution">
    <text evidence="1">The sequence shown here is derived from an EMBL/GenBank/DDBJ whole genome shotgun (WGS) entry which is preliminary data.</text>
</comment>
<evidence type="ECO:0000313" key="2">
    <source>
        <dbReference type="Proteomes" id="UP000821865"/>
    </source>
</evidence>
<organism evidence="1 2">
    <name type="scientific">Dermacentor silvarum</name>
    <name type="common">Tick</name>
    <dbReference type="NCBI Taxonomy" id="543639"/>
    <lineage>
        <taxon>Eukaryota</taxon>
        <taxon>Metazoa</taxon>
        <taxon>Ecdysozoa</taxon>
        <taxon>Arthropoda</taxon>
        <taxon>Chelicerata</taxon>
        <taxon>Arachnida</taxon>
        <taxon>Acari</taxon>
        <taxon>Parasitiformes</taxon>
        <taxon>Ixodida</taxon>
        <taxon>Ixodoidea</taxon>
        <taxon>Ixodidae</taxon>
        <taxon>Rhipicephalinae</taxon>
        <taxon>Dermacentor</taxon>
    </lineage>
</organism>
<proteinExistence type="predicted"/>
<dbReference type="Proteomes" id="UP000821865">
    <property type="component" value="Chromosome 9"/>
</dbReference>
<sequence length="248" mass="27656">MAAESEEGCQSKERTTWTDEETRTLINIWEDVLPDLRGAKRNLKVYMTIAQRLRAAGIRKSTKEVKKKIQNMGNKYRLLTRTGTETGPGGRPWRFYWDLHRFLGSLPANDASLMEESGCSVIDGASPEKRSKGAVHGGVSQSQEVPTDSLLPEASSESREVEASPLESAAEVAPAAPTTPTAAEKKSLAAPAELLAQLLDEQRQLRCLLERYISETLAMQSERLEILKRSEAREDKLLDIIQKLYKDK</sequence>
<keyword evidence="2" id="KW-1185">Reference proteome</keyword>
<protein>
    <submittedName>
        <fullName evidence="1">Uncharacterized protein</fullName>
    </submittedName>
</protein>
<name>A0ACB8C6I6_DERSI</name>
<gene>
    <name evidence="1" type="ORF">HPB49_025249</name>
</gene>
<dbReference type="EMBL" id="CM023478">
    <property type="protein sequence ID" value="KAH7934376.1"/>
    <property type="molecule type" value="Genomic_DNA"/>
</dbReference>